<dbReference type="GO" id="GO:0005886">
    <property type="term" value="C:plasma membrane"/>
    <property type="evidence" value="ECO:0007669"/>
    <property type="project" value="UniProtKB-SubCell"/>
</dbReference>
<dbReference type="EMBL" id="JAAROP010000021">
    <property type="protein sequence ID" value="MBC1323937.1"/>
    <property type="molecule type" value="Genomic_DNA"/>
</dbReference>
<gene>
    <name evidence="2" type="ORF">HB853_13465</name>
</gene>
<evidence type="ECO:0000313" key="2">
    <source>
        <dbReference type="EMBL" id="MBC1323937.1"/>
    </source>
</evidence>
<feature type="transmembrane region" description="Helical" evidence="1">
    <location>
        <begin position="160"/>
        <end position="181"/>
    </location>
</feature>
<name>A0A7X0W6C4_LISWE</name>
<evidence type="ECO:0000256" key="1">
    <source>
        <dbReference type="SAM" id="Phobius"/>
    </source>
</evidence>
<organism evidence="2 3">
    <name type="scientific">Listeria welshimeri</name>
    <dbReference type="NCBI Taxonomy" id="1643"/>
    <lineage>
        <taxon>Bacteria</taxon>
        <taxon>Bacillati</taxon>
        <taxon>Bacillota</taxon>
        <taxon>Bacilli</taxon>
        <taxon>Bacillales</taxon>
        <taxon>Listeriaceae</taxon>
        <taxon>Listeria</taxon>
    </lineage>
</organism>
<dbReference type="GO" id="GO:0140359">
    <property type="term" value="F:ABC-type transporter activity"/>
    <property type="evidence" value="ECO:0007669"/>
    <property type="project" value="InterPro"/>
</dbReference>
<sequence>MTHLSALLGKEWLEQRRSLKIIWLPIVFALLGLTQPLMLYFLPEILKAVGTGAETEQVVALMGNQSAQEVMTQTIGSQFDQIGIIIIIVVAMACIQSDRSKGMLAFIMSRPVTATEYVLSKWLMQCIVGLGSLLLGYVLAAYYTYFLFGSLEIYALIEGFFIYTLWFIFVISFVVFASALFNSNAMVAMISVFTTILLGLMSGFGGWIQMFNPAYLSKNATMLIMSTKTMDYFIPTLFITIIWIVLFITFTIIIIKIKPLQKGE</sequence>
<dbReference type="Pfam" id="PF12679">
    <property type="entry name" value="ABC2_membrane_2"/>
    <property type="match status" value="1"/>
</dbReference>
<accession>A0A7X0W6C4</accession>
<keyword evidence="1" id="KW-1133">Transmembrane helix</keyword>
<keyword evidence="1" id="KW-0812">Transmembrane</keyword>
<evidence type="ECO:0000313" key="3">
    <source>
        <dbReference type="Proteomes" id="UP000522007"/>
    </source>
</evidence>
<proteinExistence type="predicted"/>
<feature type="transmembrane region" description="Helical" evidence="1">
    <location>
        <begin position="188"/>
        <end position="212"/>
    </location>
</feature>
<feature type="transmembrane region" description="Helical" evidence="1">
    <location>
        <begin position="78"/>
        <end position="95"/>
    </location>
</feature>
<keyword evidence="1" id="KW-0472">Membrane</keyword>
<dbReference type="AlphaFoldDB" id="A0A7X0W6C4"/>
<protein>
    <submittedName>
        <fullName evidence="2">ABC transporter permease</fullName>
    </submittedName>
</protein>
<comment type="caution">
    <text evidence="2">The sequence shown here is derived from an EMBL/GenBank/DDBJ whole genome shotgun (WGS) entry which is preliminary data.</text>
</comment>
<reference evidence="2 3" key="1">
    <citation type="submission" date="2020-03" db="EMBL/GenBank/DDBJ databases">
        <title>Soil Listeria distribution.</title>
        <authorList>
            <person name="Liao J."/>
            <person name="Wiedmann M."/>
        </authorList>
    </citation>
    <scope>NUCLEOTIDE SEQUENCE [LARGE SCALE GENOMIC DNA]</scope>
    <source>
        <strain evidence="2 3">FSL L7-1829</strain>
    </source>
</reference>
<feature type="transmembrane region" description="Helical" evidence="1">
    <location>
        <begin position="21"/>
        <end position="42"/>
    </location>
</feature>
<dbReference type="Proteomes" id="UP000522007">
    <property type="component" value="Unassembled WGS sequence"/>
</dbReference>
<feature type="transmembrane region" description="Helical" evidence="1">
    <location>
        <begin position="127"/>
        <end position="148"/>
    </location>
</feature>
<feature type="transmembrane region" description="Helical" evidence="1">
    <location>
        <begin position="232"/>
        <end position="255"/>
    </location>
</feature>